<dbReference type="CDD" id="cd01949">
    <property type="entry name" value="GGDEF"/>
    <property type="match status" value="1"/>
</dbReference>
<dbReference type="EMBL" id="JACHGR010000009">
    <property type="protein sequence ID" value="MBB6056678.1"/>
    <property type="molecule type" value="Genomic_DNA"/>
</dbReference>
<dbReference type="InterPro" id="IPR035919">
    <property type="entry name" value="EAL_sf"/>
</dbReference>
<evidence type="ECO:0000313" key="5">
    <source>
        <dbReference type="EMBL" id="MBB6056678.1"/>
    </source>
</evidence>
<accession>A0A841GBZ5</accession>
<dbReference type="InterPro" id="IPR043128">
    <property type="entry name" value="Rev_trsase/Diguanyl_cyclase"/>
</dbReference>
<dbReference type="CDD" id="cd00130">
    <property type="entry name" value="PAS"/>
    <property type="match status" value="1"/>
</dbReference>
<dbReference type="AlphaFoldDB" id="A0A841GBZ5"/>
<dbReference type="SUPFAM" id="SSF55073">
    <property type="entry name" value="Nucleotide cyclase"/>
    <property type="match status" value="1"/>
</dbReference>
<feature type="domain" description="EAL" evidence="2">
    <location>
        <begin position="667"/>
        <end position="922"/>
    </location>
</feature>
<evidence type="ECO:0000259" key="2">
    <source>
        <dbReference type="PROSITE" id="PS50883"/>
    </source>
</evidence>
<dbReference type="InterPro" id="IPR052155">
    <property type="entry name" value="Biofilm_reg_signaling"/>
</dbReference>
<dbReference type="PANTHER" id="PTHR44757:SF2">
    <property type="entry name" value="BIOFILM ARCHITECTURE MAINTENANCE PROTEIN MBAA"/>
    <property type="match status" value="1"/>
</dbReference>
<evidence type="ECO:0000256" key="1">
    <source>
        <dbReference type="SAM" id="Phobius"/>
    </source>
</evidence>
<dbReference type="InterPro" id="IPR007892">
    <property type="entry name" value="CHASE4"/>
</dbReference>
<dbReference type="PROSITE" id="PS50883">
    <property type="entry name" value="EAL"/>
    <property type="match status" value="1"/>
</dbReference>
<organism evidence="5 6">
    <name type="scientific">Tolumonas osonensis</name>
    <dbReference type="NCBI Taxonomy" id="675874"/>
    <lineage>
        <taxon>Bacteria</taxon>
        <taxon>Pseudomonadati</taxon>
        <taxon>Pseudomonadota</taxon>
        <taxon>Gammaproteobacteria</taxon>
        <taxon>Aeromonadales</taxon>
        <taxon>Aeromonadaceae</taxon>
        <taxon>Tolumonas</taxon>
    </lineage>
</organism>
<dbReference type="GO" id="GO:0016020">
    <property type="term" value="C:membrane"/>
    <property type="evidence" value="ECO:0007669"/>
    <property type="project" value="InterPro"/>
</dbReference>
<dbReference type="Pfam" id="PF00563">
    <property type="entry name" value="EAL"/>
    <property type="match status" value="1"/>
</dbReference>
<proteinExistence type="predicted"/>
<dbReference type="Gene3D" id="6.10.340.10">
    <property type="match status" value="1"/>
</dbReference>
<sequence>MLSIKNIKLSTRTALLFSCGLLMIISLSILLTWHFFLREVNTLELKTTEETNRQAQQIIRLKLDSMAKRSGDWAFRNDAYQLLKHAIPDYHTQSLSADSLKKNDLDLIVFLSHQGQFVDGAQLNTEGHQATKLSPSLLTELLSEKALGLPLRQLLQADRPAQQSISGIIYLDGDPMLVTITPVTRNDQTDSPVAGWMIWAKNTKSLFPHRYKSLFLNDTRLIDIVPGTVPQAVYNALFRQKQTFAHELADDQLTVFSILQDINQQPAAILKTTAPREYYQSSKNALVMMILYCLLGGLIITLLFFRALRKSLVTRLHLLESDLQQLARNDFSQPLRQDDKQDEISMVSQVVNSLLTTRQETTSALAEIENKFYAVYENASQPMLITHDRHVLSANQAAASLLGYDCVSELMGYPLDQLLRDATAPDTVSDAFYQRIAAHEYYFEWDITCHQGWQIPCELEITPIDHDGMQALLLCLHDISERRQHENKIRRLVLNDSLTGLYNRYALSQQMLPVLKQLAEGYDQRFALLYINLDRFRALNDTFGHDTGDGIIKTVALRLQLLCESAGPVTLARIAGDEFVIFIPQIATAYQPVRLCYQIQRLLLQPLVIDGVSLEIYTTISVVIGGNEYKTVEDVLRCADFAMSKAKKLNKRIQVFSQRMYQEALETLAIQRDLPSAIRNGAIKPVFQPIVDCSNGEVIGFEALARWQHERQGPISPSRFIPMAEESNLIVELGEQVLQQACQFMQQVNAMRAARQLPPLSVHVNFAAHHFSSMTLPDNLRATLAQSGLAPDQLVIEITESMLIERPAESIKRMKQIKELGVKLALDDFGTGYSALNTLCQYPLDIVKLDRSFVLRLMDGQQGEALVRAIINMAKDLNLIMVAEGVETEAQMQKIKELGVNEIQGFYYHRPMAAADVMALFE</sequence>
<feature type="transmembrane region" description="Helical" evidence="1">
    <location>
        <begin position="285"/>
        <end position="305"/>
    </location>
</feature>
<dbReference type="SUPFAM" id="SSF141868">
    <property type="entry name" value="EAL domain-like"/>
    <property type="match status" value="1"/>
</dbReference>
<reference evidence="5 6" key="1">
    <citation type="submission" date="2020-08" db="EMBL/GenBank/DDBJ databases">
        <title>Genomic Encyclopedia of Type Strains, Phase IV (KMG-IV): sequencing the most valuable type-strain genomes for metagenomic binning, comparative biology and taxonomic classification.</title>
        <authorList>
            <person name="Goeker M."/>
        </authorList>
    </citation>
    <scope>NUCLEOTIDE SEQUENCE [LARGE SCALE GENOMIC DNA]</scope>
    <source>
        <strain evidence="5 6">DSM 22975</strain>
    </source>
</reference>
<dbReference type="InterPro" id="IPR029787">
    <property type="entry name" value="Nucleotide_cyclase"/>
</dbReference>
<dbReference type="SMART" id="SM00267">
    <property type="entry name" value="GGDEF"/>
    <property type="match status" value="1"/>
</dbReference>
<dbReference type="CDD" id="cd01948">
    <property type="entry name" value="EAL"/>
    <property type="match status" value="1"/>
</dbReference>
<dbReference type="GO" id="GO:0007165">
    <property type="term" value="P:signal transduction"/>
    <property type="evidence" value="ECO:0007669"/>
    <property type="project" value="InterPro"/>
</dbReference>
<dbReference type="SMART" id="SM00052">
    <property type="entry name" value="EAL"/>
    <property type="match status" value="1"/>
</dbReference>
<evidence type="ECO:0000259" key="4">
    <source>
        <dbReference type="PROSITE" id="PS50887"/>
    </source>
</evidence>
<evidence type="ECO:0000313" key="6">
    <source>
        <dbReference type="Proteomes" id="UP000585721"/>
    </source>
</evidence>
<dbReference type="NCBIfam" id="TIGR00229">
    <property type="entry name" value="sensory_box"/>
    <property type="match status" value="1"/>
</dbReference>
<name>A0A841GBZ5_9GAMM</name>
<feature type="domain" description="HAMP" evidence="3">
    <location>
        <begin position="310"/>
        <end position="363"/>
    </location>
</feature>
<keyword evidence="1" id="KW-0472">Membrane</keyword>
<feature type="domain" description="GGDEF" evidence="4">
    <location>
        <begin position="524"/>
        <end position="659"/>
    </location>
</feature>
<dbReference type="Pfam" id="PF00990">
    <property type="entry name" value="GGDEF"/>
    <property type="match status" value="1"/>
</dbReference>
<dbReference type="PROSITE" id="PS50885">
    <property type="entry name" value="HAMP"/>
    <property type="match status" value="1"/>
</dbReference>
<dbReference type="InterPro" id="IPR003660">
    <property type="entry name" value="HAMP_dom"/>
</dbReference>
<evidence type="ECO:0000259" key="3">
    <source>
        <dbReference type="PROSITE" id="PS50885"/>
    </source>
</evidence>
<dbReference type="Pfam" id="PF05228">
    <property type="entry name" value="CHASE4"/>
    <property type="match status" value="1"/>
</dbReference>
<keyword evidence="1" id="KW-1133">Transmembrane helix</keyword>
<dbReference type="InterPro" id="IPR000014">
    <property type="entry name" value="PAS"/>
</dbReference>
<gene>
    <name evidence="5" type="ORF">HNR75_002617</name>
</gene>
<dbReference type="PANTHER" id="PTHR44757">
    <property type="entry name" value="DIGUANYLATE CYCLASE DGCP"/>
    <property type="match status" value="1"/>
</dbReference>
<dbReference type="Proteomes" id="UP000585721">
    <property type="component" value="Unassembled WGS sequence"/>
</dbReference>
<keyword evidence="1" id="KW-0812">Transmembrane</keyword>
<comment type="caution">
    <text evidence="5">The sequence shown here is derived from an EMBL/GenBank/DDBJ whole genome shotgun (WGS) entry which is preliminary data.</text>
</comment>
<dbReference type="Gene3D" id="3.30.70.270">
    <property type="match status" value="1"/>
</dbReference>
<dbReference type="InterPro" id="IPR035965">
    <property type="entry name" value="PAS-like_dom_sf"/>
</dbReference>
<dbReference type="InterPro" id="IPR001633">
    <property type="entry name" value="EAL_dom"/>
</dbReference>
<keyword evidence="6" id="KW-1185">Reference proteome</keyword>
<dbReference type="Gene3D" id="3.20.20.450">
    <property type="entry name" value="EAL domain"/>
    <property type="match status" value="1"/>
</dbReference>
<dbReference type="SUPFAM" id="SSF55785">
    <property type="entry name" value="PYP-like sensor domain (PAS domain)"/>
    <property type="match status" value="1"/>
</dbReference>
<dbReference type="NCBIfam" id="TIGR00254">
    <property type="entry name" value="GGDEF"/>
    <property type="match status" value="1"/>
</dbReference>
<dbReference type="Pfam" id="PF13426">
    <property type="entry name" value="PAS_9"/>
    <property type="match status" value="1"/>
</dbReference>
<dbReference type="InterPro" id="IPR000160">
    <property type="entry name" value="GGDEF_dom"/>
</dbReference>
<dbReference type="PROSITE" id="PS50887">
    <property type="entry name" value="GGDEF"/>
    <property type="match status" value="1"/>
</dbReference>
<feature type="transmembrane region" description="Helical" evidence="1">
    <location>
        <begin position="12"/>
        <end position="36"/>
    </location>
</feature>
<dbReference type="Gene3D" id="3.30.450.20">
    <property type="entry name" value="PAS domain"/>
    <property type="match status" value="1"/>
</dbReference>
<protein>
    <submittedName>
        <fullName evidence="5">Diguanylate cyclase (GGDEF)-like protein/PAS domain S-box-containing protein</fullName>
    </submittedName>
</protein>
<dbReference type="RefSeq" id="WP_188027399.1">
    <property type="nucleotide sequence ID" value="NZ_JACHGR010000009.1"/>
</dbReference>